<proteinExistence type="predicted"/>
<accession>A0A511FSG9</accession>
<protein>
    <submittedName>
        <fullName evidence="1">Uncharacterized protein</fullName>
    </submittedName>
</protein>
<organism evidence="1 2">
    <name type="scientific">Acetobacter tropicalis</name>
    <dbReference type="NCBI Taxonomy" id="104102"/>
    <lineage>
        <taxon>Bacteria</taxon>
        <taxon>Pseudomonadati</taxon>
        <taxon>Pseudomonadota</taxon>
        <taxon>Alphaproteobacteria</taxon>
        <taxon>Acetobacterales</taxon>
        <taxon>Acetobacteraceae</taxon>
        <taxon>Acetobacter</taxon>
    </lineage>
</organism>
<dbReference type="EMBL" id="BJVR01000098">
    <property type="protein sequence ID" value="GEL51902.1"/>
    <property type="molecule type" value="Genomic_DNA"/>
</dbReference>
<gene>
    <name evidence="1" type="ORF">ATR01nite_29770</name>
</gene>
<sequence length="97" mass="10223">MGRALALREDYDAAGLRALARTTKHAGQARRLLALAAIYDGASRGDVGRLAGTDRQIVRDWVVRSIPKAPRACGIIMAAGHRAPPDTVHAGSPDAPD</sequence>
<dbReference type="Proteomes" id="UP000321800">
    <property type="component" value="Unassembled WGS sequence"/>
</dbReference>
<evidence type="ECO:0000313" key="2">
    <source>
        <dbReference type="Proteomes" id="UP000321800"/>
    </source>
</evidence>
<reference evidence="1 2" key="1">
    <citation type="submission" date="2019-07" db="EMBL/GenBank/DDBJ databases">
        <title>Whole genome shotgun sequence of Acetobacter tropicalis NBRC 16470.</title>
        <authorList>
            <person name="Hosoyama A."/>
            <person name="Uohara A."/>
            <person name="Ohji S."/>
            <person name="Ichikawa N."/>
        </authorList>
    </citation>
    <scope>NUCLEOTIDE SEQUENCE [LARGE SCALE GENOMIC DNA]</scope>
    <source>
        <strain evidence="1 2">NBRC 16470</strain>
    </source>
</reference>
<name>A0A511FSG9_9PROT</name>
<evidence type="ECO:0000313" key="1">
    <source>
        <dbReference type="EMBL" id="GEL51902.1"/>
    </source>
</evidence>
<dbReference type="AlphaFoldDB" id="A0A511FSG9"/>
<comment type="caution">
    <text evidence="1">The sequence shown here is derived from an EMBL/GenBank/DDBJ whole genome shotgun (WGS) entry which is preliminary data.</text>
</comment>